<feature type="compositionally biased region" description="Basic and acidic residues" evidence="1">
    <location>
        <begin position="241"/>
        <end position="250"/>
    </location>
</feature>
<reference evidence="2" key="1">
    <citation type="submission" date="2021-06" db="EMBL/GenBank/DDBJ databases">
        <authorList>
            <person name="Kallberg Y."/>
            <person name="Tangrot J."/>
            <person name="Rosling A."/>
        </authorList>
    </citation>
    <scope>NUCLEOTIDE SEQUENCE</scope>
    <source>
        <strain evidence="2">CL551</strain>
    </source>
</reference>
<organism evidence="2 3">
    <name type="scientific">Acaulospora morrowiae</name>
    <dbReference type="NCBI Taxonomy" id="94023"/>
    <lineage>
        <taxon>Eukaryota</taxon>
        <taxon>Fungi</taxon>
        <taxon>Fungi incertae sedis</taxon>
        <taxon>Mucoromycota</taxon>
        <taxon>Glomeromycotina</taxon>
        <taxon>Glomeromycetes</taxon>
        <taxon>Diversisporales</taxon>
        <taxon>Acaulosporaceae</taxon>
        <taxon>Acaulospora</taxon>
    </lineage>
</organism>
<accession>A0A9N8ZI28</accession>
<proteinExistence type="predicted"/>
<name>A0A9N8ZI28_9GLOM</name>
<sequence>MHINLDEIFKGLVSSDVKKISTSNLQQIYDKIIEGKKHITLFKIVISIAKEVYGLDESTIRQTIDADLFQKLNKFDVSVQTNHSHKGTAAQYFNGERSTLKDGIAEREKKIDHSCGKVYPSNDLVRNIIDIKQKDQFETRKGDHSAALPEQEIRYSKTVEENQFSIELPPRKQSDATLSDHSSDMSMSDTDDNSTLINQPKNFPSSLPNNERSADNEQRHIASDSRQKDVKMGANQPHPLQESKGDEYEIKTESQDIQFRSDHVGSCNSPIVVDSESDNDAIVID</sequence>
<dbReference type="Proteomes" id="UP000789342">
    <property type="component" value="Unassembled WGS sequence"/>
</dbReference>
<dbReference type="OrthoDB" id="2343036at2759"/>
<feature type="compositionally biased region" description="Polar residues" evidence="1">
    <location>
        <begin position="196"/>
        <end position="211"/>
    </location>
</feature>
<gene>
    <name evidence="2" type="ORF">AMORRO_LOCUS3040</name>
</gene>
<dbReference type="EMBL" id="CAJVPV010001407">
    <property type="protein sequence ID" value="CAG8496520.1"/>
    <property type="molecule type" value="Genomic_DNA"/>
</dbReference>
<evidence type="ECO:0000313" key="3">
    <source>
        <dbReference type="Proteomes" id="UP000789342"/>
    </source>
</evidence>
<comment type="caution">
    <text evidence="2">The sequence shown here is derived from an EMBL/GenBank/DDBJ whole genome shotgun (WGS) entry which is preliminary data.</text>
</comment>
<evidence type="ECO:0000313" key="2">
    <source>
        <dbReference type="EMBL" id="CAG8496520.1"/>
    </source>
</evidence>
<feature type="region of interest" description="Disordered" evidence="1">
    <location>
        <begin position="160"/>
        <end position="250"/>
    </location>
</feature>
<feature type="compositionally biased region" description="Basic and acidic residues" evidence="1">
    <location>
        <begin position="212"/>
        <end position="231"/>
    </location>
</feature>
<evidence type="ECO:0000256" key="1">
    <source>
        <dbReference type="SAM" id="MobiDB-lite"/>
    </source>
</evidence>
<protein>
    <submittedName>
        <fullName evidence="2">15861_t:CDS:1</fullName>
    </submittedName>
</protein>
<keyword evidence="3" id="KW-1185">Reference proteome</keyword>
<dbReference type="AlphaFoldDB" id="A0A9N8ZI28"/>
<feature type="region of interest" description="Disordered" evidence="1">
    <location>
        <begin position="262"/>
        <end position="285"/>
    </location>
</feature>